<organism evidence="1 2">
    <name type="scientific">Nonomuraea roseoviolacea subsp. carminata</name>
    <dbReference type="NCBI Taxonomy" id="160689"/>
    <lineage>
        <taxon>Bacteria</taxon>
        <taxon>Bacillati</taxon>
        <taxon>Actinomycetota</taxon>
        <taxon>Actinomycetes</taxon>
        <taxon>Streptosporangiales</taxon>
        <taxon>Streptosporangiaceae</taxon>
        <taxon>Nonomuraea</taxon>
    </lineage>
</organism>
<comment type="caution">
    <text evidence="1">The sequence shown here is derived from an EMBL/GenBank/DDBJ whole genome shotgun (WGS) entry which is preliminary data.</text>
</comment>
<sequence length="320" mass="31852">MATRHNSCINPCLSNDTAGWGGEATPTRQAVTGFGRPFAAEYTSGTFLRTSAGAVAPGLDYTASVYIRPANGFSSGGSIYIEWRDAANGVISYSNGSYTLTSGVVTRASLTATAPSGAALAQIILDGANYAVTTVHTTMVLIEQTAALGDYFDGDTTPGGSWDGTPGSSASTLSDTVTGVLDGVLPAVTASFDGAVTVEGSLTANLPAVVMAASATVEVLGQIGAQLPPLTAALSGVVEVEGSIAAALPALTASLAGQVSDPPQAVLAAVLPAITASLTGTSDAVDPDLPSIVVGPPRLTWLSGGVRLGWLVGPPRLGGE</sequence>
<reference evidence="1 2" key="1">
    <citation type="submission" date="2022-06" db="EMBL/GenBank/DDBJ databases">
        <title>Sequencing the genomes of 1000 actinobacteria strains.</title>
        <authorList>
            <person name="Klenk H.-P."/>
        </authorList>
    </citation>
    <scope>NUCLEOTIDE SEQUENCE [LARGE SCALE GENOMIC DNA]</scope>
    <source>
        <strain evidence="1 2">DSM 44170</strain>
    </source>
</reference>
<name>A0ABT1K9E3_9ACTN</name>
<keyword evidence="2" id="KW-1185">Reference proteome</keyword>
<evidence type="ECO:0000313" key="2">
    <source>
        <dbReference type="Proteomes" id="UP001320766"/>
    </source>
</evidence>
<evidence type="ECO:0008006" key="3">
    <source>
        <dbReference type="Google" id="ProtNLM"/>
    </source>
</evidence>
<evidence type="ECO:0000313" key="1">
    <source>
        <dbReference type="EMBL" id="MCP2350630.1"/>
    </source>
</evidence>
<proteinExistence type="predicted"/>
<gene>
    <name evidence="1" type="ORF">HD595_006752</name>
</gene>
<protein>
    <recommendedName>
        <fullName evidence="3">Minor tail protein</fullName>
    </recommendedName>
</protein>
<dbReference type="Gene3D" id="2.60.120.260">
    <property type="entry name" value="Galactose-binding domain-like"/>
    <property type="match status" value="1"/>
</dbReference>
<dbReference type="EMBL" id="JAMZEC010000001">
    <property type="protein sequence ID" value="MCP2350630.1"/>
    <property type="molecule type" value="Genomic_DNA"/>
</dbReference>
<dbReference type="Proteomes" id="UP001320766">
    <property type="component" value="Unassembled WGS sequence"/>
</dbReference>
<accession>A0ABT1K9E3</accession>
<dbReference type="RefSeq" id="WP_253776188.1">
    <property type="nucleotide sequence ID" value="NZ_BAAAVE010000017.1"/>
</dbReference>